<organism evidence="1 2">
    <name type="scientific">Ignicoccus pacificus DSM 13166</name>
    <dbReference type="NCBI Taxonomy" id="940294"/>
    <lineage>
        <taxon>Archaea</taxon>
        <taxon>Thermoproteota</taxon>
        <taxon>Thermoprotei</taxon>
        <taxon>Desulfurococcales</taxon>
        <taxon>Desulfurococcaceae</taxon>
        <taxon>Ignicoccus</taxon>
    </lineage>
</organism>
<name>A0A977PLI1_9CREN</name>
<gene>
    <name evidence="1" type="ORF">IPA_05880</name>
</gene>
<dbReference type="KEGG" id="ipc:IPA_05880"/>
<accession>A0A977PLI1</accession>
<protein>
    <submittedName>
        <fullName evidence="1">Uncharacterized protein</fullName>
    </submittedName>
</protein>
<evidence type="ECO:0000313" key="2">
    <source>
        <dbReference type="Proteomes" id="UP001063698"/>
    </source>
</evidence>
<evidence type="ECO:0000313" key="1">
    <source>
        <dbReference type="EMBL" id="UXD22529.1"/>
    </source>
</evidence>
<proteinExistence type="predicted"/>
<dbReference type="Proteomes" id="UP001063698">
    <property type="component" value="Chromosome"/>
</dbReference>
<keyword evidence="2" id="KW-1185">Reference proteome</keyword>
<dbReference type="EMBL" id="CP006868">
    <property type="protein sequence ID" value="UXD22529.1"/>
    <property type="molecule type" value="Genomic_DNA"/>
</dbReference>
<reference evidence="1" key="1">
    <citation type="submission" date="2013-11" db="EMBL/GenBank/DDBJ databases">
        <title>Comparative genomics of Ignicoccus.</title>
        <authorList>
            <person name="Podar M."/>
        </authorList>
    </citation>
    <scope>NUCLEOTIDE SEQUENCE</scope>
    <source>
        <strain evidence="1">DSM 13166</strain>
    </source>
</reference>
<dbReference type="AlphaFoldDB" id="A0A977PLI1"/>
<sequence length="139" mass="15050">MISARSAEKQAKKGLTSVFGENILKNVEVQVEEGEGSLSMIIKFEVGEGEISAGGEKRKVKPGTYEMKVEVTFGKRGKGMIEARFAGRCGESQLSDLYVVEEKKADYIRSWLADKIGALAIQCATEAEESADIGGLLGW</sequence>